<dbReference type="AlphaFoldDB" id="A0A816AI13"/>
<gene>
    <name evidence="1" type="ORF">XAT740_LOCUS47332</name>
</gene>
<sequence>MDFQLVSNDQISTDQQQQIDGELNDIDKPNIHLKKQFVFQFVLSHIAYVKCNFDKESKVALPLVHIQDPLPSDLNNDYQMDLVVANSRTNTDGVFLRIHNQTFTTQQTYSTG</sequence>
<protein>
    <submittedName>
        <fullName evidence="1">Uncharacterized protein</fullName>
    </submittedName>
</protein>
<dbReference type="EMBL" id="CAJNOR010006544">
    <property type="protein sequence ID" value="CAF1597890.1"/>
    <property type="molecule type" value="Genomic_DNA"/>
</dbReference>
<organism evidence="1 2">
    <name type="scientific">Adineta ricciae</name>
    <name type="common">Rotifer</name>
    <dbReference type="NCBI Taxonomy" id="249248"/>
    <lineage>
        <taxon>Eukaryota</taxon>
        <taxon>Metazoa</taxon>
        <taxon>Spiralia</taxon>
        <taxon>Gnathifera</taxon>
        <taxon>Rotifera</taxon>
        <taxon>Eurotatoria</taxon>
        <taxon>Bdelloidea</taxon>
        <taxon>Adinetida</taxon>
        <taxon>Adinetidae</taxon>
        <taxon>Adineta</taxon>
    </lineage>
</organism>
<keyword evidence="2" id="KW-1185">Reference proteome</keyword>
<name>A0A816AI13_ADIRI</name>
<accession>A0A816AI13</accession>
<comment type="caution">
    <text evidence="1">The sequence shown here is derived from an EMBL/GenBank/DDBJ whole genome shotgun (WGS) entry which is preliminary data.</text>
</comment>
<evidence type="ECO:0000313" key="1">
    <source>
        <dbReference type="EMBL" id="CAF1597890.1"/>
    </source>
</evidence>
<proteinExistence type="predicted"/>
<dbReference type="Proteomes" id="UP000663828">
    <property type="component" value="Unassembled WGS sequence"/>
</dbReference>
<evidence type="ECO:0000313" key="2">
    <source>
        <dbReference type="Proteomes" id="UP000663828"/>
    </source>
</evidence>
<reference evidence="1" key="1">
    <citation type="submission" date="2021-02" db="EMBL/GenBank/DDBJ databases">
        <authorList>
            <person name="Nowell W R."/>
        </authorList>
    </citation>
    <scope>NUCLEOTIDE SEQUENCE</scope>
</reference>